<dbReference type="PANTHER" id="PTHR11538:SF41">
    <property type="entry name" value="PHENYLALANINE--TRNA LIGASE, MITOCHONDRIAL"/>
    <property type="match status" value="1"/>
</dbReference>
<comment type="similarity">
    <text evidence="2 13">Belongs to the class-II aminoacyl-tRNA synthetase family. Phe-tRNA synthetase alpha subunit type 1 subfamily.</text>
</comment>
<dbReference type="GO" id="GO:0005737">
    <property type="term" value="C:cytoplasm"/>
    <property type="evidence" value="ECO:0007669"/>
    <property type="project" value="UniProtKB-SubCell"/>
</dbReference>
<evidence type="ECO:0000256" key="6">
    <source>
        <dbReference type="ARBA" id="ARBA00022723"/>
    </source>
</evidence>
<evidence type="ECO:0000256" key="2">
    <source>
        <dbReference type="ARBA" id="ARBA00010207"/>
    </source>
</evidence>
<evidence type="ECO:0000256" key="9">
    <source>
        <dbReference type="ARBA" id="ARBA00022842"/>
    </source>
</evidence>
<comment type="catalytic activity">
    <reaction evidence="12 13">
        <text>tRNA(Phe) + L-phenylalanine + ATP = L-phenylalanyl-tRNA(Phe) + AMP + diphosphate + H(+)</text>
        <dbReference type="Rhea" id="RHEA:19413"/>
        <dbReference type="Rhea" id="RHEA-COMP:9668"/>
        <dbReference type="Rhea" id="RHEA-COMP:9699"/>
        <dbReference type="ChEBI" id="CHEBI:15378"/>
        <dbReference type="ChEBI" id="CHEBI:30616"/>
        <dbReference type="ChEBI" id="CHEBI:33019"/>
        <dbReference type="ChEBI" id="CHEBI:58095"/>
        <dbReference type="ChEBI" id="CHEBI:78442"/>
        <dbReference type="ChEBI" id="CHEBI:78531"/>
        <dbReference type="ChEBI" id="CHEBI:456215"/>
        <dbReference type="EC" id="6.1.1.20"/>
    </reaction>
</comment>
<dbReference type="GO" id="GO:0004826">
    <property type="term" value="F:phenylalanine-tRNA ligase activity"/>
    <property type="evidence" value="ECO:0007669"/>
    <property type="project" value="UniProtKB-UniRule"/>
</dbReference>
<dbReference type="GO" id="GO:0016740">
    <property type="term" value="F:transferase activity"/>
    <property type="evidence" value="ECO:0007669"/>
    <property type="project" value="UniProtKB-ARBA"/>
</dbReference>
<proteinExistence type="inferred from homology"/>
<evidence type="ECO:0000256" key="11">
    <source>
        <dbReference type="ARBA" id="ARBA00023146"/>
    </source>
</evidence>
<feature type="coiled-coil region" evidence="14">
    <location>
        <begin position="65"/>
        <end position="92"/>
    </location>
</feature>
<evidence type="ECO:0000256" key="3">
    <source>
        <dbReference type="ARBA" id="ARBA00011209"/>
    </source>
</evidence>
<dbReference type="STRING" id="1577792.QX51_03305"/>
<dbReference type="EMBL" id="JWHR01000038">
    <property type="protein sequence ID" value="KHS58339.1"/>
    <property type="molecule type" value="Genomic_DNA"/>
</dbReference>
<dbReference type="EC" id="6.1.1.20" evidence="13"/>
<dbReference type="RefSeq" id="WP_039678485.1">
    <property type="nucleotide sequence ID" value="NZ_JAWGXO010000014.1"/>
</dbReference>
<dbReference type="GO" id="GO:0000287">
    <property type="term" value="F:magnesium ion binding"/>
    <property type="evidence" value="ECO:0007669"/>
    <property type="project" value="UniProtKB-UniRule"/>
</dbReference>
<evidence type="ECO:0000256" key="12">
    <source>
        <dbReference type="ARBA" id="ARBA00049255"/>
    </source>
</evidence>
<sequence>MKEQLISLKERALSEIKVSSSMEELDSLRVKYSGKKGELTAILKGMGKLSAEERPEIGKIANEVREAIENEINIKKEEIKKIELNKKLAEEVIDVTMPGKTFKVGKRHPITQIIDEVTEIFMGIGFSVAEGPEVETVENNFDALNAPKNHPSRDMSDTFYFNDELLLRTQTSPVQVRTMKNEELPIRIISPGRCFRNDSLDATHSPMFHQIEGLVVGKDITMAQFKGTLELFVKKLFGENTRTKFRPHNFPFTEPSAEIDVTCFKCGGEGCPMCKGEGWIEILGSGMVHPNVLRNCGIDPEVYSGFAFGMGVERLAMLKYEIDDIRLLVENDMRFLDQF</sequence>
<evidence type="ECO:0000256" key="8">
    <source>
        <dbReference type="ARBA" id="ARBA00022840"/>
    </source>
</evidence>
<dbReference type="GO" id="GO:0140096">
    <property type="term" value="F:catalytic activity, acting on a protein"/>
    <property type="evidence" value="ECO:0007669"/>
    <property type="project" value="UniProtKB-ARBA"/>
</dbReference>
<dbReference type="InterPro" id="IPR006195">
    <property type="entry name" value="aa-tRNA-synth_II"/>
</dbReference>
<evidence type="ECO:0000256" key="10">
    <source>
        <dbReference type="ARBA" id="ARBA00022917"/>
    </source>
</evidence>
<keyword evidence="4 13" id="KW-0963">Cytoplasm</keyword>
<dbReference type="GO" id="GO:0000049">
    <property type="term" value="F:tRNA binding"/>
    <property type="evidence" value="ECO:0007669"/>
    <property type="project" value="InterPro"/>
</dbReference>
<evidence type="ECO:0000256" key="7">
    <source>
        <dbReference type="ARBA" id="ARBA00022741"/>
    </source>
</evidence>
<keyword evidence="10 13" id="KW-0648">Protein biosynthesis</keyword>
<feature type="domain" description="Aminoacyl-transfer RNA synthetases class-II family profile" evidence="15">
    <location>
        <begin position="111"/>
        <end position="330"/>
    </location>
</feature>
<evidence type="ECO:0000256" key="14">
    <source>
        <dbReference type="SAM" id="Coils"/>
    </source>
</evidence>
<dbReference type="InterPro" id="IPR004188">
    <property type="entry name" value="Phe-tRNA_ligase_II_N"/>
</dbReference>
<protein>
    <recommendedName>
        <fullName evidence="13">Phenylalanine--tRNA ligase alpha subunit</fullName>
        <ecNumber evidence="13">6.1.1.20</ecNumber>
    </recommendedName>
    <alternativeName>
        <fullName evidence="13">Phenylalanyl-tRNA synthetase alpha subunit</fullName>
        <shortName evidence="13">PheRS</shortName>
    </alternativeName>
</protein>
<dbReference type="HAMAP" id="MF_00281">
    <property type="entry name" value="Phe_tRNA_synth_alpha1"/>
    <property type="match status" value="1"/>
</dbReference>
<keyword evidence="11 13" id="KW-0030">Aminoacyl-tRNA synthetase</keyword>
<evidence type="ECO:0000256" key="4">
    <source>
        <dbReference type="ARBA" id="ARBA00022490"/>
    </source>
</evidence>
<comment type="caution">
    <text evidence="16">The sequence shown here is derived from an EMBL/GenBank/DDBJ whole genome shotgun (WGS) entry which is preliminary data.</text>
</comment>
<evidence type="ECO:0000313" key="17">
    <source>
        <dbReference type="Proteomes" id="UP000031189"/>
    </source>
</evidence>
<comment type="cofactor">
    <cofactor evidence="13">
        <name>Mg(2+)</name>
        <dbReference type="ChEBI" id="CHEBI:18420"/>
    </cofactor>
    <text evidence="13">Binds 2 magnesium ions per tetramer.</text>
</comment>
<dbReference type="Gene3D" id="3.30.930.10">
    <property type="entry name" value="Bira Bifunctional Protein, Domain 2"/>
    <property type="match status" value="1"/>
</dbReference>
<dbReference type="AlphaFoldDB" id="A0A0B3VZS1"/>
<keyword evidence="7 13" id="KW-0547">Nucleotide-binding</keyword>
<dbReference type="InterPro" id="IPR022911">
    <property type="entry name" value="Phe_tRNA_ligase_alpha1_bac"/>
</dbReference>
<dbReference type="NCBIfam" id="TIGR00468">
    <property type="entry name" value="pheS"/>
    <property type="match status" value="1"/>
</dbReference>
<dbReference type="PANTHER" id="PTHR11538">
    <property type="entry name" value="PHENYLALANYL-TRNA SYNTHETASE"/>
    <property type="match status" value="1"/>
</dbReference>
<keyword evidence="6 13" id="KW-0479">Metal-binding</keyword>
<dbReference type="PROSITE" id="PS50862">
    <property type="entry name" value="AA_TRNA_LIGASE_II"/>
    <property type="match status" value="1"/>
</dbReference>
<dbReference type="CDD" id="cd00496">
    <property type="entry name" value="PheRS_alpha_core"/>
    <property type="match status" value="1"/>
</dbReference>
<keyword evidence="14" id="KW-0175">Coiled coil</keyword>
<keyword evidence="9 13" id="KW-0460">Magnesium</keyword>
<dbReference type="InterPro" id="IPR004529">
    <property type="entry name" value="Phe-tRNA-synth_IIc_asu"/>
</dbReference>
<comment type="subcellular location">
    <subcellularLocation>
        <location evidence="1 13">Cytoplasm</location>
    </subcellularLocation>
</comment>
<dbReference type="GO" id="GO:0006432">
    <property type="term" value="P:phenylalanyl-tRNA aminoacylation"/>
    <property type="evidence" value="ECO:0007669"/>
    <property type="project" value="UniProtKB-UniRule"/>
</dbReference>
<evidence type="ECO:0000256" key="13">
    <source>
        <dbReference type="HAMAP-Rule" id="MF_00281"/>
    </source>
</evidence>
<dbReference type="GO" id="GO:0005524">
    <property type="term" value="F:ATP binding"/>
    <property type="evidence" value="ECO:0007669"/>
    <property type="project" value="UniProtKB-UniRule"/>
</dbReference>
<feature type="binding site" evidence="13">
    <location>
        <position position="254"/>
    </location>
    <ligand>
        <name>Mg(2+)</name>
        <dbReference type="ChEBI" id="CHEBI:18420"/>
        <note>shared with beta subunit</note>
    </ligand>
</feature>
<organism evidence="16 17">
    <name type="scientific">Terrisporobacter othiniensis</name>
    <dbReference type="NCBI Taxonomy" id="1577792"/>
    <lineage>
        <taxon>Bacteria</taxon>
        <taxon>Bacillati</taxon>
        <taxon>Bacillota</taxon>
        <taxon>Clostridia</taxon>
        <taxon>Peptostreptococcales</taxon>
        <taxon>Peptostreptococcaceae</taxon>
        <taxon>Terrisporobacter</taxon>
    </lineage>
</organism>
<gene>
    <name evidence="13 16" type="primary">pheS</name>
    <name evidence="16" type="ORF">QX51_03305</name>
</gene>
<dbReference type="Pfam" id="PF02912">
    <property type="entry name" value="Phe_tRNA-synt_N"/>
    <property type="match status" value="1"/>
</dbReference>
<evidence type="ECO:0000256" key="1">
    <source>
        <dbReference type="ARBA" id="ARBA00004496"/>
    </source>
</evidence>
<dbReference type="InterPro" id="IPR045864">
    <property type="entry name" value="aa-tRNA-synth_II/BPL/LPL"/>
</dbReference>
<dbReference type="SUPFAM" id="SSF55681">
    <property type="entry name" value="Class II aaRS and biotin synthetases"/>
    <property type="match status" value="1"/>
</dbReference>
<dbReference type="FunFam" id="3.30.930.10:FF:000003">
    <property type="entry name" value="Phenylalanine--tRNA ligase alpha subunit"/>
    <property type="match status" value="1"/>
</dbReference>
<accession>A0A0B3VZS1</accession>
<dbReference type="Pfam" id="PF01409">
    <property type="entry name" value="tRNA-synt_2d"/>
    <property type="match status" value="1"/>
</dbReference>
<reference evidence="16 17" key="1">
    <citation type="submission" date="2014-12" db="EMBL/GenBank/DDBJ databases">
        <title>Draft genome sequence of Terrisporobacter sp. 08-306576, isolated from the blood culture of a bacteremia patient.</title>
        <authorList>
            <person name="Lund L.C."/>
            <person name="Sydenham T.V."/>
            <person name="Hogh S.V."/>
            <person name="Skov M.N."/>
            <person name="Kemp M."/>
            <person name="Justesen U.S."/>
        </authorList>
    </citation>
    <scope>NUCLEOTIDE SEQUENCE [LARGE SCALE GENOMIC DNA]</scope>
    <source>
        <strain evidence="16 17">08-306576</strain>
    </source>
</reference>
<keyword evidence="8 13" id="KW-0067">ATP-binding</keyword>
<dbReference type="InterPro" id="IPR002319">
    <property type="entry name" value="Phenylalanyl-tRNA_Synthase"/>
</dbReference>
<evidence type="ECO:0000313" key="16">
    <source>
        <dbReference type="EMBL" id="KHS58339.1"/>
    </source>
</evidence>
<evidence type="ECO:0000256" key="5">
    <source>
        <dbReference type="ARBA" id="ARBA00022598"/>
    </source>
</evidence>
<dbReference type="SUPFAM" id="SSF46589">
    <property type="entry name" value="tRNA-binding arm"/>
    <property type="match status" value="1"/>
</dbReference>
<comment type="subunit">
    <text evidence="3 13">Tetramer of two alpha and two beta subunits.</text>
</comment>
<evidence type="ECO:0000259" key="15">
    <source>
        <dbReference type="PROSITE" id="PS50862"/>
    </source>
</evidence>
<dbReference type="OrthoDB" id="9800719at2"/>
<dbReference type="InterPro" id="IPR010978">
    <property type="entry name" value="tRNA-bd_arm"/>
</dbReference>
<dbReference type="Proteomes" id="UP000031189">
    <property type="component" value="Unassembled WGS sequence"/>
</dbReference>
<keyword evidence="5 13" id="KW-0436">Ligase</keyword>
<name>A0A0B3VZS1_9FIRM</name>
<keyword evidence="17" id="KW-1185">Reference proteome</keyword>